<dbReference type="PROSITE" id="PS51257">
    <property type="entry name" value="PROKAR_LIPOPROTEIN"/>
    <property type="match status" value="1"/>
</dbReference>
<reference evidence="3 4" key="1">
    <citation type="submission" date="2019-07" db="EMBL/GenBank/DDBJ databases">
        <title>De Novo Assembly of kiwifruit Actinidia rufa.</title>
        <authorList>
            <person name="Sugita-Konishi S."/>
            <person name="Sato K."/>
            <person name="Mori E."/>
            <person name="Abe Y."/>
            <person name="Kisaki G."/>
            <person name="Hamano K."/>
            <person name="Suezawa K."/>
            <person name="Otani M."/>
            <person name="Fukuda T."/>
            <person name="Manabe T."/>
            <person name="Gomi K."/>
            <person name="Tabuchi M."/>
            <person name="Akimitsu K."/>
            <person name="Kataoka I."/>
        </authorList>
    </citation>
    <scope>NUCLEOTIDE SEQUENCE [LARGE SCALE GENOMIC DNA]</scope>
    <source>
        <strain evidence="4">cv. Fuchu</strain>
    </source>
</reference>
<sequence length="79" mass="8555">MRFLGFALLLIMVGSCMAANRKALRIETRELVENEKGKIENSGSSSVNNHHFIPREDFNNYNNGGGTPNGGNGDTSGKV</sequence>
<name>A0A7J0GPR8_9ERIC</name>
<dbReference type="PANTHER" id="PTHR36040">
    <property type="entry name" value="OS04G0188500 PROTEIN"/>
    <property type="match status" value="1"/>
</dbReference>
<proteinExistence type="predicted"/>
<keyword evidence="4" id="KW-1185">Reference proteome</keyword>
<dbReference type="Proteomes" id="UP000585474">
    <property type="component" value="Unassembled WGS sequence"/>
</dbReference>
<keyword evidence="2" id="KW-0732">Signal</keyword>
<feature type="signal peptide" evidence="2">
    <location>
        <begin position="1"/>
        <end position="18"/>
    </location>
</feature>
<evidence type="ECO:0000256" key="1">
    <source>
        <dbReference type="SAM" id="MobiDB-lite"/>
    </source>
</evidence>
<dbReference type="EMBL" id="BJWL01000023">
    <property type="protein sequence ID" value="GFZ12810.1"/>
    <property type="molecule type" value="Genomic_DNA"/>
</dbReference>
<dbReference type="OrthoDB" id="1160759at2759"/>
<organism evidence="3 4">
    <name type="scientific">Actinidia rufa</name>
    <dbReference type="NCBI Taxonomy" id="165716"/>
    <lineage>
        <taxon>Eukaryota</taxon>
        <taxon>Viridiplantae</taxon>
        <taxon>Streptophyta</taxon>
        <taxon>Embryophyta</taxon>
        <taxon>Tracheophyta</taxon>
        <taxon>Spermatophyta</taxon>
        <taxon>Magnoliopsida</taxon>
        <taxon>eudicotyledons</taxon>
        <taxon>Gunneridae</taxon>
        <taxon>Pentapetalae</taxon>
        <taxon>asterids</taxon>
        <taxon>Ericales</taxon>
        <taxon>Actinidiaceae</taxon>
        <taxon>Actinidia</taxon>
    </lineage>
</organism>
<comment type="caution">
    <text evidence="3">The sequence shown here is derived from an EMBL/GenBank/DDBJ whole genome shotgun (WGS) entry which is preliminary data.</text>
</comment>
<evidence type="ECO:0000313" key="4">
    <source>
        <dbReference type="Proteomes" id="UP000585474"/>
    </source>
</evidence>
<dbReference type="PANTHER" id="PTHR36040:SF5">
    <property type="entry name" value="TRANSMEMBRANE PROTEIN"/>
    <property type="match status" value="1"/>
</dbReference>
<evidence type="ECO:0000256" key="2">
    <source>
        <dbReference type="SAM" id="SignalP"/>
    </source>
</evidence>
<dbReference type="AlphaFoldDB" id="A0A7J0GPR8"/>
<feature type="chain" id="PRO_5029565527" evidence="2">
    <location>
        <begin position="19"/>
        <end position="79"/>
    </location>
</feature>
<feature type="region of interest" description="Disordered" evidence="1">
    <location>
        <begin position="36"/>
        <end position="79"/>
    </location>
</feature>
<feature type="compositionally biased region" description="Gly residues" evidence="1">
    <location>
        <begin position="63"/>
        <end position="79"/>
    </location>
</feature>
<accession>A0A7J0GPR8</accession>
<protein>
    <submittedName>
        <fullName evidence="3">Uncharacterized protein</fullName>
    </submittedName>
</protein>
<evidence type="ECO:0000313" key="3">
    <source>
        <dbReference type="EMBL" id="GFZ12810.1"/>
    </source>
</evidence>
<gene>
    <name evidence="3" type="ORF">Acr_23g0011950</name>
</gene>